<dbReference type="EMBL" id="CM046400">
    <property type="protein sequence ID" value="KAI8523243.1"/>
    <property type="molecule type" value="Genomic_DNA"/>
</dbReference>
<keyword evidence="2" id="KW-1185">Reference proteome</keyword>
<sequence length="105" mass="11154">MGTTISQSSFFGVLFLLFGVLLGEVILSAGGASSDSSFDVNYYVTWGSSNVLSLNEGGEIQLSMDKLSGAGFASKQSYGSGFFHMRIKLPDKDSAGVVTAYYVRN</sequence>
<proteinExistence type="predicted"/>
<evidence type="ECO:0000313" key="1">
    <source>
        <dbReference type="EMBL" id="KAI8523243.1"/>
    </source>
</evidence>
<reference evidence="1" key="1">
    <citation type="submission" date="2022-02" db="EMBL/GenBank/DDBJ databases">
        <title>Plant Genome Project.</title>
        <authorList>
            <person name="Zhang R.-G."/>
        </authorList>
    </citation>
    <scope>NUCLEOTIDE SEQUENCE</scope>
    <source>
        <strain evidence="1">AT1</strain>
    </source>
</reference>
<accession>A0ACC0L4X2</accession>
<organism evidence="1 2">
    <name type="scientific">Rhododendron molle</name>
    <name type="common">Chinese azalea</name>
    <name type="synonym">Azalea mollis</name>
    <dbReference type="NCBI Taxonomy" id="49168"/>
    <lineage>
        <taxon>Eukaryota</taxon>
        <taxon>Viridiplantae</taxon>
        <taxon>Streptophyta</taxon>
        <taxon>Embryophyta</taxon>
        <taxon>Tracheophyta</taxon>
        <taxon>Spermatophyta</taxon>
        <taxon>Magnoliopsida</taxon>
        <taxon>eudicotyledons</taxon>
        <taxon>Gunneridae</taxon>
        <taxon>Pentapetalae</taxon>
        <taxon>asterids</taxon>
        <taxon>Ericales</taxon>
        <taxon>Ericaceae</taxon>
        <taxon>Ericoideae</taxon>
        <taxon>Rhodoreae</taxon>
        <taxon>Rhododendron</taxon>
    </lineage>
</organism>
<comment type="caution">
    <text evidence="1">The sequence shown here is derived from an EMBL/GenBank/DDBJ whole genome shotgun (WGS) entry which is preliminary data.</text>
</comment>
<evidence type="ECO:0000313" key="2">
    <source>
        <dbReference type="Proteomes" id="UP001062846"/>
    </source>
</evidence>
<name>A0ACC0L4X2_RHOML</name>
<gene>
    <name evidence="1" type="ORF">RHMOL_Rhmol13G0058400</name>
</gene>
<protein>
    <submittedName>
        <fullName evidence="1">Uncharacterized protein</fullName>
    </submittedName>
</protein>
<dbReference type="Proteomes" id="UP001062846">
    <property type="component" value="Chromosome 13"/>
</dbReference>